<dbReference type="InterPro" id="IPR004827">
    <property type="entry name" value="bZIP"/>
</dbReference>
<evidence type="ECO:0000256" key="14">
    <source>
        <dbReference type="ARBA" id="ARBA00072026"/>
    </source>
</evidence>
<keyword evidence="15" id="KW-0175">Coiled coil</keyword>
<name>A0A9W8GYU0_9FUNG</name>
<dbReference type="Gene3D" id="3.40.718.10">
    <property type="entry name" value="Isopropylmalate Dehydrogenase"/>
    <property type="match status" value="1"/>
</dbReference>
<evidence type="ECO:0000256" key="6">
    <source>
        <dbReference type="ARBA" id="ARBA00013012"/>
    </source>
</evidence>
<organism evidence="18 19">
    <name type="scientific">Coemansia pectinata</name>
    <dbReference type="NCBI Taxonomy" id="1052879"/>
    <lineage>
        <taxon>Eukaryota</taxon>
        <taxon>Fungi</taxon>
        <taxon>Fungi incertae sedis</taxon>
        <taxon>Zoopagomycota</taxon>
        <taxon>Kickxellomycotina</taxon>
        <taxon>Kickxellomycetes</taxon>
        <taxon>Kickxellales</taxon>
        <taxon>Kickxellaceae</taxon>
        <taxon>Coemansia</taxon>
    </lineage>
</organism>
<evidence type="ECO:0000256" key="10">
    <source>
        <dbReference type="ARBA" id="ARBA00023002"/>
    </source>
</evidence>
<feature type="compositionally biased region" description="Acidic residues" evidence="16">
    <location>
        <begin position="215"/>
        <end position="224"/>
    </location>
</feature>
<evidence type="ECO:0000256" key="8">
    <source>
        <dbReference type="ARBA" id="ARBA00022842"/>
    </source>
</evidence>
<dbReference type="GO" id="GO:0000287">
    <property type="term" value="F:magnesium ion binding"/>
    <property type="evidence" value="ECO:0007669"/>
    <property type="project" value="InterPro"/>
</dbReference>
<sequence length="725" mass="77587">MLSTQELQDDLALWGSVQFQLEPMSDEQLHSQDKAIKSLASAATQGGVDMVSAAESASAWNSFMHIHSQEPLSPQGNPLDFMMGGTTTTDFLSALAAAPITPQQWAQFAQQPPNTPAYGSNVPIAPQSLEVVPPANAAKLVADLPAPPPATSMFRYPTLIPKATLPGVTATPVVTASTTSTTSRRASAKAKLAVTPAPVAAPIDDTAEDEKHDYDDEGQDLEETGDGRQRAASDDKRRRNTAASARFRVKKKLKEQALERTAREMGEKAAALERRVQELETETRWLKSLIIDKDPNVLSNIRCPCHHPSGLDLSASTSTSAQHSLSHPYHSHGLSNLQPAHQYIVPAPASSSSSAGEPPLKRSKVVGLASRSMASNAQQSAIGQYNGQKNSQGNYEVTLIPGDGIGPEISRSVERIFSAAQVPISWESVDVTPVLRDGKTVIPDEALHSILRTKIALKGPLATPIGKGHVSLNLTLRRTFNLYANVRPCKSVPGFATQYSNVDTVLIRENTEGEYSGIEHEVVGGVMQSIKLITRPASERVARFAFAHAIATGRNHVTAVHKANIMKLSDGLFLQACQEVARDFPQVQFDEVLLDRACLQIVQDPAQYANTVMVMPNLYGDILSDMCAGLIGGLGLTPSGNIGRDASIFESVHGTGPDIAGLDKANPTALLLSSCMMLRHMNLNSFADRIESAALSTIAEGKAITADLGGKASNTQFTDAIIKKL</sequence>
<evidence type="ECO:0000256" key="4">
    <source>
        <dbReference type="ARBA" id="ARBA00007769"/>
    </source>
</evidence>
<evidence type="ECO:0000256" key="5">
    <source>
        <dbReference type="ARBA" id="ARBA00011567"/>
    </source>
</evidence>
<dbReference type="GO" id="GO:0051287">
    <property type="term" value="F:NAD binding"/>
    <property type="evidence" value="ECO:0007669"/>
    <property type="project" value="InterPro"/>
</dbReference>
<comment type="similarity">
    <text evidence="4">Belongs to the isocitrate and isopropylmalate dehydrogenases family.</text>
</comment>
<dbReference type="GO" id="GO:0006099">
    <property type="term" value="P:tricarboxylic acid cycle"/>
    <property type="evidence" value="ECO:0007669"/>
    <property type="project" value="InterPro"/>
</dbReference>
<dbReference type="GO" id="GO:0006102">
    <property type="term" value="P:isocitrate metabolic process"/>
    <property type="evidence" value="ECO:0007669"/>
    <property type="project" value="TreeGrafter"/>
</dbReference>
<keyword evidence="8" id="KW-0460">Magnesium</keyword>
<dbReference type="PROSITE" id="PS00036">
    <property type="entry name" value="BZIP_BASIC"/>
    <property type="match status" value="1"/>
</dbReference>
<evidence type="ECO:0000256" key="11">
    <source>
        <dbReference type="ARBA" id="ARBA00023027"/>
    </source>
</evidence>
<comment type="subunit">
    <text evidence="5">Octamer of two non-identical subunits IDH1 and IDH2.</text>
</comment>
<evidence type="ECO:0000256" key="1">
    <source>
        <dbReference type="ARBA" id="ARBA00000837"/>
    </source>
</evidence>
<feature type="compositionally biased region" description="Low complexity" evidence="16">
    <location>
        <begin position="174"/>
        <end position="185"/>
    </location>
</feature>
<feature type="compositionally biased region" description="Basic and acidic residues" evidence="16">
    <location>
        <begin position="225"/>
        <end position="237"/>
    </location>
</feature>
<dbReference type="OrthoDB" id="10261637at2759"/>
<dbReference type="PROSITE" id="PS50217">
    <property type="entry name" value="BZIP"/>
    <property type="match status" value="1"/>
</dbReference>
<dbReference type="PANTHER" id="PTHR11835:SF34">
    <property type="entry name" value="ISOCITRATE DEHYDROGENASE [NAD] SUBUNIT ALPHA, MITOCHONDRIAL"/>
    <property type="match status" value="1"/>
</dbReference>
<keyword evidence="11" id="KW-0520">NAD</keyword>
<protein>
    <recommendedName>
        <fullName evidence="14">Isocitrate dehydrogenase [NAD] subunit 2, mitochondrial</fullName>
        <ecNumber evidence="6">1.1.1.41</ecNumber>
    </recommendedName>
    <alternativeName>
        <fullName evidence="13">Isocitric dehydrogenase</fullName>
    </alternativeName>
    <alternativeName>
        <fullName evidence="12">NAD(+)-specific ICDH</fullName>
    </alternativeName>
</protein>
<dbReference type="GO" id="GO:0005739">
    <property type="term" value="C:mitochondrion"/>
    <property type="evidence" value="ECO:0007669"/>
    <property type="project" value="TreeGrafter"/>
</dbReference>
<comment type="cofactor">
    <cofactor evidence="3">
        <name>Mg(2+)</name>
        <dbReference type="ChEBI" id="CHEBI:18420"/>
    </cofactor>
</comment>
<dbReference type="InterPro" id="IPR004434">
    <property type="entry name" value="Isocitrate_DH_NAD"/>
</dbReference>
<dbReference type="SUPFAM" id="SSF53659">
    <property type="entry name" value="Isocitrate/Isopropylmalate dehydrogenase-like"/>
    <property type="match status" value="1"/>
</dbReference>
<reference evidence="18" key="1">
    <citation type="submission" date="2022-07" db="EMBL/GenBank/DDBJ databases">
        <title>Phylogenomic reconstructions and comparative analyses of Kickxellomycotina fungi.</title>
        <authorList>
            <person name="Reynolds N.K."/>
            <person name="Stajich J.E."/>
            <person name="Barry K."/>
            <person name="Grigoriev I.V."/>
            <person name="Crous P."/>
            <person name="Smith M.E."/>
        </authorList>
    </citation>
    <scope>NUCLEOTIDE SEQUENCE</scope>
    <source>
        <strain evidence="18">BCRC 34297</strain>
    </source>
</reference>
<keyword evidence="7" id="KW-0479">Metal-binding</keyword>
<dbReference type="PANTHER" id="PTHR11835">
    <property type="entry name" value="DECARBOXYLATING DEHYDROGENASES-ISOCITRATE, ISOPROPYLMALATE, TARTRATE"/>
    <property type="match status" value="1"/>
</dbReference>
<evidence type="ECO:0000256" key="12">
    <source>
        <dbReference type="ARBA" id="ARBA00030631"/>
    </source>
</evidence>
<evidence type="ECO:0000256" key="13">
    <source>
        <dbReference type="ARBA" id="ARBA00030683"/>
    </source>
</evidence>
<evidence type="ECO:0000256" key="3">
    <source>
        <dbReference type="ARBA" id="ARBA00001946"/>
    </source>
</evidence>
<evidence type="ECO:0000256" key="16">
    <source>
        <dbReference type="SAM" id="MobiDB-lite"/>
    </source>
</evidence>
<feature type="domain" description="BZIP" evidence="17">
    <location>
        <begin position="236"/>
        <end position="293"/>
    </location>
</feature>
<comment type="cofactor">
    <cofactor evidence="2">
        <name>Mn(2+)</name>
        <dbReference type="ChEBI" id="CHEBI:29035"/>
    </cofactor>
</comment>
<keyword evidence="9" id="KW-0809">Transit peptide</keyword>
<dbReference type="FunFam" id="3.40.718.10:FF:000003">
    <property type="entry name" value="Isocitrate dehydrogenase [NAD] subunit, mitochondrial"/>
    <property type="match status" value="1"/>
</dbReference>
<evidence type="ECO:0000313" key="18">
    <source>
        <dbReference type="EMBL" id="KAJ2751863.1"/>
    </source>
</evidence>
<dbReference type="PROSITE" id="PS00470">
    <property type="entry name" value="IDH_IMDH"/>
    <property type="match status" value="1"/>
</dbReference>
<feature type="region of interest" description="Disordered" evidence="16">
    <location>
        <begin position="174"/>
        <end position="244"/>
    </location>
</feature>
<dbReference type="AlphaFoldDB" id="A0A9W8GYU0"/>
<accession>A0A9W8GYU0</accession>
<dbReference type="InterPro" id="IPR024084">
    <property type="entry name" value="IsoPropMal-DH-like_dom"/>
</dbReference>
<evidence type="ECO:0000256" key="7">
    <source>
        <dbReference type="ARBA" id="ARBA00022723"/>
    </source>
</evidence>
<evidence type="ECO:0000256" key="9">
    <source>
        <dbReference type="ARBA" id="ARBA00022946"/>
    </source>
</evidence>
<dbReference type="GO" id="GO:0004449">
    <property type="term" value="F:isocitrate dehydrogenase (NAD+) activity"/>
    <property type="evidence" value="ECO:0007669"/>
    <property type="project" value="UniProtKB-EC"/>
</dbReference>
<evidence type="ECO:0000256" key="15">
    <source>
        <dbReference type="SAM" id="Coils"/>
    </source>
</evidence>
<dbReference type="CDD" id="cd14705">
    <property type="entry name" value="bZIP_Zip1"/>
    <property type="match status" value="1"/>
</dbReference>
<dbReference type="SMART" id="SM01329">
    <property type="entry name" value="Iso_dh"/>
    <property type="match status" value="1"/>
</dbReference>
<keyword evidence="10 18" id="KW-0560">Oxidoreductase</keyword>
<evidence type="ECO:0000259" key="17">
    <source>
        <dbReference type="PROSITE" id="PS50217"/>
    </source>
</evidence>
<dbReference type="InterPro" id="IPR046347">
    <property type="entry name" value="bZIP_sf"/>
</dbReference>
<dbReference type="Pfam" id="PF07716">
    <property type="entry name" value="bZIP_2"/>
    <property type="match status" value="1"/>
</dbReference>
<comment type="catalytic activity">
    <reaction evidence="1">
        <text>D-threo-isocitrate + NAD(+) = 2-oxoglutarate + CO2 + NADH</text>
        <dbReference type="Rhea" id="RHEA:23632"/>
        <dbReference type="ChEBI" id="CHEBI:15562"/>
        <dbReference type="ChEBI" id="CHEBI:16526"/>
        <dbReference type="ChEBI" id="CHEBI:16810"/>
        <dbReference type="ChEBI" id="CHEBI:57540"/>
        <dbReference type="ChEBI" id="CHEBI:57945"/>
        <dbReference type="EC" id="1.1.1.41"/>
    </reaction>
</comment>
<evidence type="ECO:0000313" key="19">
    <source>
        <dbReference type="Proteomes" id="UP001140011"/>
    </source>
</evidence>
<keyword evidence="19" id="KW-1185">Reference proteome</keyword>
<dbReference type="InterPro" id="IPR019818">
    <property type="entry name" value="IsoCit/isopropylmalate_DH_CS"/>
</dbReference>
<dbReference type="Pfam" id="PF00180">
    <property type="entry name" value="Iso_dh"/>
    <property type="match status" value="1"/>
</dbReference>
<dbReference type="EC" id="1.1.1.41" evidence="6"/>
<comment type="caution">
    <text evidence="18">The sequence shown here is derived from an EMBL/GenBank/DDBJ whole genome shotgun (WGS) entry which is preliminary data.</text>
</comment>
<dbReference type="EMBL" id="JANBUH010000348">
    <property type="protein sequence ID" value="KAJ2751863.1"/>
    <property type="molecule type" value="Genomic_DNA"/>
</dbReference>
<dbReference type="NCBIfam" id="TIGR00175">
    <property type="entry name" value="mito_nad_idh"/>
    <property type="match status" value="1"/>
</dbReference>
<dbReference type="SUPFAM" id="SSF57959">
    <property type="entry name" value="Leucine zipper domain"/>
    <property type="match status" value="1"/>
</dbReference>
<gene>
    <name evidence="18" type="primary">IDH2</name>
    <name evidence="18" type="ORF">GGI19_004206</name>
</gene>
<proteinExistence type="inferred from homology"/>
<feature type="coiled-coil region" evidence="15">
    <location>
        <begin position="255"/>
        <end position="289"/>
    </location>
</feature>
<evidence type="ECO:0000256" key="2">
    <source>
        <dbReference type="ARBA" id="ARBA00001936"/>
    </source>
</evidence>
<dbReference type="GO" id="GO:0003700">
    <property type="term" value="F:DNA-binding transcription factor activity"/>
    <property type="evidence" value="ECO:0007669"/>
    <property type="project" value="InterPro"/>
</dbReference>
<dbReference type="Proteomes" id="UP001140011">
    <property type="component" value="Unassembled WGS sequence"/>
</dbReference>
<dbReference type="Gene3D" id="1.20.5.170">
    <property type="match status" value="1"/>
</dbReference>